<gene>
    <name evidence="1" type="ORF">E7Z75_08930</name>
</gene>
<evidence type="ECO:0000313" key="1">
    <source>
        <dbReference type="EMBL" id="MBE6513245.1"/>
    </source>
</evidence>
<dbReference type="SUPFAM" id="SSF53335">
    <property type="entry name" value="S-adenosyl-L-methionine-dependent methyltransferases"/>
    <property type="match status" value="1"/>
</dbReference>
<keyword evidence="1" id="KW-0489">Methyltransferase</keyword>
<dbReference type="AlphaFoldDB" id="A0A8T3VZ16"/>
<dbReference type="CDD" id="cd02440">
    <property type="entry name" value="AdoMet_MTases"/>
    <property type="match status" value="1"/>
</dbReference>
<keyword evidence="1" id="KW-0808">Transferase</keyword>
<dbReference type="GO" id="GO:0008168">
    <property type="term" value="F:methyltransferase activity"/>
    <property type="evidence" value="ECO:0007669"/>
    <property type="project" value="UniProtKB-KW"/>
</dbReference>
<protein>
    <submittedName>
        <fullName evidence="1">Class I SAM-dependent methyltransferase</fullName>
    </submittedName>
</protein>
<dbReference type="EMBL" id="SUTG01000061">
    <property type="protein sequence ID" value="MBE6513245.1"/>
    <property type="molecule type" value="Genomic_DNA"/>
</dbReference>
<name>A0A8T3VZ16_METOL</name>
<dbReference type="Pfam" id="PF13489">
    <property type="entry name" value="Methyltransf_23"/>
    <property type="match status" value="1"/>
</dbReference>
<dbReference type="Gene3D" id="3.40.50.150">
    <property type="entry name" value="Vaccinia Virus protein VP39"/>
    <property type="match status" value="1"/>
</dbReference>
<dbReference type="InterPro" id="IPR029063">
    <property type="entry name" value="SAM-dependent_MTases_sf"/>
</dbReference>
<dbReference type="Proteomes" id="UP000732619">
    <property type="component" value="Unassembled WGS sequence"/>
</dbReference>
<accession>A0A8T3VZ16</accession>
<evidence type="ECO:0000313" key="2">
    <source>
        <dbReference type="Proteomes" id="UP000732619"/>
    </source>
</evidence>
<sequence length="581" mass="69449">MNIQKLYEDESLEKKIYDAVCESQDYIEAIRENNYYPYHYFLSPIRHNLFQWYPFKKEGSLLEIGAGYGQLSSLFTKKLDHVVAVEDTQSKCNLISKRAEDATVLLSDFGDIQLDEKFDYIVLCNVFEYAKSFVESENPYVDYLNYLKGFLKEDGTILLAISNRLGLKYFAGYEEEHTNRLFSGINEYENEDYVRTFAKNELESIMLNAGFSNYKFFYTYPDHEFPELVNTDKLINEIPFTGACEFSRERYLLFDENKMNMTLSKENLSQYFANSFLVEIRNSDMDYPTDNIDFIKIGAQRKDEFNIYTIIWSDGKVSKTPISEKSTDHIKRMVEGSKHDIGKIRCLDAKLKDGSLYYDFINLKSCEYMILDFIAKNDKEKFFELIEDIYDALFYNSFESDEYATEEFLKIFKEKSEIKFHCHERSYLDIILGNMFIIDGKFTLIDYEWIYDFQIPLEYIFYRAFNYHFYSNKMFREFTSFEEIFEHFNLDTENLKLFKRWEHNFLEHILNRPPLTTSERIPLENMEKCDKLQKEIELKNKEIIKKNKLINKKDKELKSLLNSNSWKITKPLRKFKSFLKK</sequence>
<organism evidence="1 2">
    <name type="scientific">Methanobrevibacter olleyae</name>
    <dbReference type="NCBI Taxonomy" id="294671"/>
    <lineage>
        <taxon>Archaea</taxon>
        <taxon>Methanobacteriati</taxon>
        <taxon>Methanobacteriota</taxon>
        <taxon>Methanomada group</taxon>
        <taxon>Methanobacteria</taxon>
        <taxon>Methanobacteriales</taxon>
        <taxon>Methanobacteriaceae</taxon>
        <taxon>Methanobrevibacter</taxon>
    </lineage>
</organism>
<comment type="caution">
    <text evidence="1">The sequence shown here is derived from an EMBL/GenBank/DDBJ whole genome shotgun (WGS) entry which is preliminary data.</text>
</comment>
<reference evidence="1" key="1">
    <citation type="submission" date="2019-04" db="EMBL/GenBank/DDBJ databases">
        <title>Evolution of Biomass-Degrading Anaerobic Consortia Revealed by Metagenomics.</title>
        <authorList>
            <person name="Peng X."/>
        </authorList>
    </citation>
    <scope>NUCLEOTIDE SEQUENCE</scope>
    <source>
        <strain evidence="1">SIG14</strain>
    </source>
</reference>
<dbReference type="GO" id="GO:0032259">
    <property type="term" value="P:methylation"/>
    <property type="evidence" value="ECO:0007669"/>
    <property type="project" value="UniProtKB-KW"/>
</dbReference>
<proteinExistence type="predicted"/>